<proteinExistence type="predicted"/>
<keyword evidence="1 3" id="KW-0378">Hydrolase</keyword>
<dbReference type="Gene3D" id="3.40.50.1820">
    <property type="entry name" value="alpha/beta hydrolase"/>
    <property type="match status" value="1"/>
</dbReference>
<dbReference type="EMBL" id="MCOG01000216">
    <property type="protein sequence ID" value="ORY25007.1"/>
    <property type="molecule type" value="Genomic_DNA"/>
</dbReference>
<dbReference type="InterPro" id="IPR013094">
    <property type="entry name" value="AB_hydrolase_3"/>
</dbReference>
<protein>
    <submittedName>
        <fullName evidence="3">Alpha/beta-hydrolase</fullName>
    </submittedName>
</protein>
<sequence length="312" mass="36185">MVSFRCKIFKFLIRKYFNINPILNQNLVEKIRSMNPKAYKDIKVKGYSFTRKVSDKNTKYMVIKKDSNKPVKRIIYYLHGGAYIGKLNNSYESFTYPFCDIKNDIEVVLLDYDTAPEFKYPTQLNQAIEIWDIITQTCKPEDIIVGGDSSGGNLALALIHKLKKERNIAPRAGIFLSPWTDMEGQGDSYFKNYQKDVQIGETNSPLTKEKYEIIRESEIFCFIGDADRRDPYVSPIYGDFSTFPKSLFIATDNEVLLDDTLAIVDKIKENSNNNVELIVKEGMFHVYPIFTFLPESKEAHKRIINFIRECYN</sequence>
<evidence type="ECO:0000313" key="3">
    <source>
        <dbReference type="EMBL" id="ORY25007.1"/>
    </source>
</evidence>
<gene>
    <name evidence="3" type="ORF">LY90DRAFT_674980</name>
</gene>
<keyword evidence="4" id="KW-1185">Reference proteome</keyword>
<evidence type="ECO:0000256" key="1">
    <source>
        <dbReference type="ARBA" id="ARBA00022801"/>
    </source>
</evidence>
<evidence type="ECO:0000259" key="2">
    <source>
        <dbReference type="Pfam" id="PF07859"/>
    </source>
</evidence>
<dbReference type="Proteomes" id="UP000193920">
    <property type="component" value="Unassembled WGS sequence"/>
</dbReference>
<dbReference type="PANTHER" id="PTHR48081">
    <property type="entry name" value="AB HYDROLASE SUPERFAMILY PROTEIN C4A8.06C"/>
    <property type="match status" value="1"/>
</dbReference>
<dbReference type="OrthoDB" id="408631at2759"/>
<dbReference type="Pfam" id="PF07859">
    <property type="entry name" value="Abhydrolase_3"/>
    <property type="match status" value="1"/>
</dbReference>
<name>A0A1Y2AS27_9FUNG</name>
<dbReference type="InterPro" id="IPR050300">
    <property type="entry name" value="GDXG_lipolytic_enzyme"/>
</dbReference>
<feature type="domain" description="Alpha/beta hydrolase fold-3" evidence="2">
    <location>
        <begin position="76"/>
        <end position="287"/>
    </location>
</feature>
<evidence type="ECO:0000313" key="4">
    <source>
        <dbReference type="Proteomes" id="UP000193920"/>
    </source>
</evidence>
<dbReference type="PANTHER" id="PTHR48081:SF8">
    <property type="entry name" value="ALPHA_BETA HYDROLASE FOLD-3 DOMAIN-CONTAINING PROTEIN-RELATED"/>
    <property type="match status" value="1"/>
</dbReference>
<organism evidence="3 4">
    <name type="scientific">Neocallimastix californiae</name>
    <dbReference type="NCBI Taxonomy" id="1754190"/>
    <lineage>
        <taxon>Eukaryota</taxon>
        <taxon>Fungi</taxon>
        <taxon>Fungi incertae sedis</taxon>
        <taxon>Chytridiomycota</taxon>
        <taxon>Chytridiomycota incertae sedis</taxon>
        <taxon>Neocallimastigomycetes</taxon>
        <taxon>Neocallimastigales</taxon>
        <taxon>Neocallimastigaceae</taxon>
        <taxon>Neocallimastix</taxon>
    </lineage>
</organism>
<dbReference type="InterPro" id="IPR029058">
    <property type="entry name" value="AB_hydrolase_fold"/>
</dbReference>
<dbReference type="STRING" id="1754190.A0A1Y2AS27"/>
<dbReference type="AlphaFoldDB" id="A0A1Y2AS27"/>
<dbReference type="SUPFAM" id="SSF53474">
    <property type="entry name" value="alpha/beta-Hydrolases"/>
    <property type="match status" value="1"/>
</dbReference>
<reference evidence="3 4" key="1">
    <citation type="submission" date="2016-08" db="EMBL/GenBank/DDBJ databases">
        <title>A Parts List for Fungal Cellulosomes Revealed by Comparative Genomics.</title>
        <authorList>
            <consortium name="DOE Joint Genome Institute"/>
            <person name="Haitjema C.H."/>
            <person name="Gilmore S.P."/>
            <person name="Henske J.K."/>
            <person name="Solomon K.V."/>
            <person name="De Groot R."/>
            <person name="Kuo A."/>
            <person name="Mondo S.J."/>
            <person name="Salamov A.A."/>
            <person name="Labutti K."/>
            <person name="Zhao Z."/>
            <person name="Chiniquy J."/>
            <person name="Barry K."/>
            <person name="Brewer H.M."/>
            <person name="Purvine S.O."/>
            <person name="Wright A.T."/>
            <person name="Boxma B."/>
            <person name="Van Alen T."/>
            <person name="Hackstein J.H."/>
            <person name="Baker S.E."/>
            <person name="Grigoriev I.V."/>
            <person name="O'Malley M.A."/>
        </authorList>
    </citation>
    <scope>NUCLEOTIDE SEQUENCE [LARGE SCALE GENOMIC DNA]</scope>
    <source>
        <strain evidence="3 4">G1</strain>
    </source>
</reference>
<dbReference type="GO" id="GO:0016787">
    <property type="term" value="F:hydrolase activity"/>
    <property type="evidence" value="ECO:0007669"/>
    <property type="project" value="UniProtKB-KW"/>
</dbReference>
<comment type="caution">
    <text evidence="3">The sequence shown here is derived from an EMBL/GenBank/DDBJ whole genome shotgun (WGS) entry which is preliminary data.</text>
</comment>
<accession>A0A1Y2AS27</accession>